<organism evidence="1 2">
    <name type="scientific">Mycolicibacterium gadium</name>
    <name type="common">Mycobacterium gadium</name>
    <dbReference type="NCBI Taxonomy" id="1794"/>
    <lineage>
        <taxon>Bacteria</taxon>
        <taxon>Bacillati</taxon>
        <taxon>Actinomycetota</taxon>
        <taxon>Actinomycetes</taxon>
        <taxon>Mycobacteriales</taxon>
        <taxon>Mycobacteriaceae</taxon>
        <taxon>Mycolicibacterium</taxon>
    </lineage>
</organism>
<sequence length="73" mass="8183">MGLNSERVVRRDQYRVARDLRQVTVDDEEMAVHALERSDSPRTPSPNAFVPSAAYVANRLRIVFTPDVANNAA</sequence>
<dbReference type="EMBL" id="AP022608">
    <property type="protein sequence ID" value="BBZ18628.1"/>
    <property type="molecule type" value="Genomic_DNA"/>
</dbReference>
<evidence type="ECO:0000313" key="1">
    <source>
        <dbReference type="EMBL" id="BBZ18628.1"/>
    </source>
</evidence>
<reference evidence="1 2" key="1">
    <citation type="journal article" date="2019" name="Emerg. Microbes Infect.">
        <title>Comprehensive subspecies identification of 175 nontuberculous mycobacteria species based on 7547 genomic profiles.</title>
        <authorList>
            <person name="Matsumoto Y."/>
            <person name="Kinjo T."/>
            <person name="Motooka D."/>
            <person name="Nabeya D."/>
            <person name="Jung N."/>
            <person name="Uechi K."/>
            <person name="Horii T."/>
            <person name="Iida T."/>
            <person name="Fujita J."/>
            <person name="Nakamura S."/>
        </authorList>
    </citation>
    <scope>NUCLEOTIDE SEQUENCE [LARGE SCALE GENOMIC DNA]</scope>
    <source>
        <strain evidence="1 2">JCM 12688</strain>
    </source>
</reference>
<gene>
    <name evidence="1" type="ORF">MGAD_29630</name>
</gene>
<dbReference type="AlphaFoldDB" id="A0A7I7WRW9"/>
<accession>A0A7I7WRW9</accession>
<dbReference type="KEGG" id="mgad:MGAD_29630"/>
<protein>
    <submittedName>
        <fullName evidence="1">Uncharacterized protein</fullName>
    </submittedName>
</protein>
<dbReference type="Proteomes" id="UP000466187">
    <property type="component" value="Chromosome"/>
</dbReference>
<evidence type="ECO:0000313" key="2">
    <source>
        <dbReference type="Proteomes" id="UP000466187"/>
    </source>
</evidence>
<name>A0A7I7WRW9_MYCGU</name>
<proteinExistence type="predicted"/>